<keyword evidence="2" id="KW-1185">Reference proteome</keyword>
<sequence length="126" mass="14394">MIAVVNLLLVMRLIILLLHHKMVAVLVRACCNHPKKSIYEVMNKLITKDVASNYNIKGTSQKCNFCIEFKNVYSAVIEAVRSQHADAKDIQLHSFMGEWLRQAGVLNIRTEKKKIENHSDDFNLNG</sequence>
<protein>
    <submittedName>
        <fullName evidence="3">Uncharacterized protein LOC136077977</fullName>
    </submittedName>
</protein>
<feature type="signal peptide" evidence="1">
    <location>
        <begin position="1"/>
        <end position="24"/>
    </location>
</feature>
<dbReference type="Proteomes" id="UP001652625">
    <property type="component" value="Chromosome 03"/>
</dbReference>
<organism evidence="2 3">
    <name type="scientific">Hydra vulgaris</name>
    <name type="common">Hydra</name>
    <name type="synonym">Hydra attenuata</name>
    <dbReference type="NCBI Taxonomy" id="6087"/>
    <lineage>
        <taxon>Eukaryota</taxon>
        <taxon>Metazoa</taxon>
        <taxon>Cnidaria</taxon>
        <taxon>Hydrozoa</taxon>
        <taxon>Hydroidolina</taxon>
        <taxon>Anthoathecata</taxon>
        <taxon>Aplanulata</taxon>
        <taxon>Hydridae</taxon>
        <taxon>Hydra</taxon>
    </lineage>
</organism>
<dbReference type="RefSeq" id="XP_065648534.1">
    <property type="nucleotide sequence ID" value="XM_065792462.1"/>
</dbReference>
<evidence type="ECO:0000313" key="3">
    <source>
        <dbReference type="RefSeq" id="XP_065648534.1"/>
    </source>
</evidence>
<evidence type="ECO:0000313" key="2">
    <source>
        <dbReference type="Proteomes" id="UP001652625"/>
    </source>
</evidence>
<reference evidence="3" key="1">
    <citation type="submission" date="2025-08" db="UniProtKB">
        <authorList>
            <consortium name="RefSeq"/>
        </authorList>
    </citation>
    <scope>IDENTIFICATION</scope>
</reference>
<gene>
    <name evidence="3" type="primary">LOC136077977</name>
</gene>
<keyword evidence="1" id="KW-0732">Signal</keyword>
<accession>A0ABM4BHP3</accession>
<dbReference type="GeneID" id="136077977"/>
<evidence type="ECO:0000256" key="1">
    <source>
        <dbReference type="SAM" id="SignalP"/>
    </source>
</evidence>
<feature type="chain" id="PRO_5047198776" evidence="1">
    <location>
        <begin position="25"/>
        <end position="126"/>
    </location>
</feature>
<proteinExistence type="predicted"/>
<name>A0ABM4BHP3_HYDVU</name>